<feature type="compositionally biased region" description="Basic and acidic residues" evidence="1">
    <location>
        <begin position="203"/>
        <end position="222"/>
    </location>
</feature>
<dbReference type="Proteomes" id="UP001153365">
    <property type="component" value="Unassembled WGS sequence"/>
</dbReference>
<accession>A0AAV0B1Q3</accession>
<evidence type="ECO:0000313" key="3">
    <source>
        <dbReference type="Proteomes" id="UP001153365"/>
    </source>
</evidence>
<name>A0AAV0B1Q3_PHAPC</name>
<organism evidence="2 3">
    <name type="scientific">Phakopsora pachyrhizi</name>
    <name type="common">Asian soybean rust disease fungus</name>
    <dbReference type="NCBI Taxonomy" id="170000"/>
    <lineage>
        <taxon>Eukaryota</taxon>
        <taxon>Fungi</taxon>
        <taxon>Dikarya</taxon>
        <taxon>Basidiomycota</taxon>
        <taxon>Pucciniomycotina</taxon>
        <taxon>Pucciniomycetes</taxon>
        <taxon>Pucciniales</taxon>
        <taxon>Phakopsoraceae</taxon>
        <taxon>Phakopsora</taxon>
    </lineage>
</organism>
<gene>
    <name evidence="2" type="ORF">PPACK8108_LOCUS11269</name>
</gene>
<reference evidence="2" key="1">
    <citation type="submission" date="2022-06" db="EMBL/GenBank/DDBJ databases">
        <authorList>
            <consortium name="SYNGENTA / RWTH Aachen University"/>
        </authorList>
    </citation>
    <scope>NUCLEOTIDE SEQUENCE</scope>
</reference>
<evidence type="ECO:0000256" key="1">
    <source>
        <dbReference type="SAM" id="MobiDB-lite"/>
    </source>
</evidence>
<dbReference type="AlphaFoldDB" id="A0AAV0B1Q3"/>
<protein>
    <submittedName>
        <fullName evidence="2">Expressed protein</fullName>
    </submittedName>
</protein>
<comment type="caution">
    <text evidence="2">The sequence shown here is derived from an EMBL/GenBank/DDBJ whole genome shotgun (WGS) entry which is preliminary data.</text>
</comment>
<keyword evidence="3" id="KW-1185">Reference proteome</keyword>
<sequence length="598" mass="68858">MGLLQLTKTNSTNRTQKNESNKLIVRSANVADRALMHSNLTEKVGAMIIPTKFLDFHQSQQQELLEPAIRTGGPINTSIFMDPTIGAGYKFIISRCQQCQPLEKQSISRASSFEDLPSDKFVQEDSTNRFPLFDEESDTGGQCDENNADLVSTSGLHNWWQNLPAHRQALIIKSHSWSILTSDPTILKNSDLSPVAYSQSEQEEGKKSQIQLEEPRSEECKKQKQRPNLRGSLYLLSKAPRVCNQLTPSPLESDEVDPLLKFSISDPIKSERKDSFPDNSTAVLSLQIAIPQIESIKPQSKPLLSQKESIRLKYLRTRMQSHLKISGESVLTKSLKRLSLNMTNQFEWGLPISNGVQKAKNKEEMYKNLQSLNVDDYWEDNYIKKRNLIESWTLDTIQPLNQTSGSLVNDPEMGWSSMMVQLESFSSKNLTCKKTSNHQKQIKKPLEHLNQSINKPYRRKESSETFRSFGISKKNSRRYTGDELIYKQMTTKRLANKNKIKYKIVERMVSNPLHLLQLTLELEMMRKNKIVSPLKQRSIKLIVERHRITNRKDHEKRREENLKKNRLEKNSSKILNNDRNDQRPGKRGGSSLKFEVFR</sequence>
<dbReference type="EMBL" id="CALTRL010002606">
    <property type="protein sequence ID" value="CAH7676162.1"/>
    <property type="molecule type" value="Genomic_DNA"/>
</dbReference>
<evidence type="ECO:0000313" key="2">
    <source>
        <dbReference type="EMBL" id="CAH7676162.1"/>
    </source>
</evidence>
<feature type="region of interest" description="Disordered" evidence="1">
    <location>
        <begin position="197"/>
        <end position="225"/>
    </location>
</feature>
<feature type="compositionally biased region" description="Basic and acidic residues" evidence="1">
    <location>
        <begin position="550"/>
        <end position="584"/>
    </location>
</feature>
<proteinExistence type="predicted"/>
<feature type="region of interest" description="Disordered" evidence="1">
    <location>
        <begin position="550"/>
        <end position="598"/>
    </location>
</feature>